<dbReference type="EMBL" id="VZDO01000009">
    <property type="protein sequence ID" value="KAB0679623.1"/>
    <property type="molecule type" value="Genomic_DNA"/>
</dbReference>
<evidence type="ECO:0000256" key="1">
    <source>
        <dbReference type="SAM" id="MobiDB-lite"/>
    </source>
</evidence>
<accession>A0A7V7PNW4</accession>
<feature type="compositionally biased region" description="Basic and acidic residues" evidence="1">
    <location>
        <begin position="77"/>
        <end position="88"/>
    </location>
</feature>
<dbReference type="AlphaFoldDB" id="A0A7V7PNW4"/>
<feature type="compositionally biased region" description="Basic and acidic residues" evidence="1">
    <location>
        <begin position="1"/>
        <end position="13"/>
    </location>
</feature>
<feature type="compositionally biased region" description="Basic and acidic residues" evidence="1">
    <location>
        <begin position="23"/>
        <end position="36"/>
    </location>
</feature>
<gene>
    <name evidence="2" type="ORF">F6X38_12435</name>
</gene>
<feature type="region of interest" description="Disordered" evidence="1">
    <location>
        <begin position="1"/>
        <end position="88"/>
    </location>
</feature>
<evidence type="ECO:0000313" key="2">
    <source>
        <dbReference type="EMBL" id="KAB0679623.1"/>
    </source>
</evidence>
<protein>
    <submittedName>
        <fullName evidence="2">Uncharacterized protein</fullName>
    </submittedName>
</protein>
<organism evidence="2 3">
    <name type="scientific">Plantimonas leprariae</name>
    <dbReference type="NCBI Taxonomy" id="2615207"/>
    <lineage>
        <taxon>Bacteria</taxon>
        <taxon>Pseudomonadati</taxon>
        <taxon>Pseudomonadota</taxon>
        <taxon>Alphaproteobacteria</taxon>
        <taxon>Hyphomicrobiales</taxon>
        <taxon>Aurantimonadaceae</taxon>
        <taxon>Plantimonas</taxon>
    </lineage>
</organism>
<dbReference type="RefSeq" id="WP_150970147.1">
    <property type="nucleotide sequence ID" value="NZ_VZDO01000009.1"/>
</dbReference>
<dbReference type="Proteomes" id="UP000432089">
    <property type="component" value="Unassembled WGS sequence"/>
</dbReference>
<reference evidence="2 3" key="1">
    <citation type="submission" date="2019-09" db="EMBL/GenBank/DDBJ databases">
        <title>YIM 132180 draft genome.</title>
        <authorList>
            <person name="Zhang K."/>
        </authorList>
    </citation>
    <scope>NUCLEOTIDE SEQUENCE [LARGE SCALE GENOMIC DNA]</scope>
    <source>
        <strain evidence="2 3">YIM 132180</strain>
    </source>
</reference>
<evidence type="ECO:0000313" key="3">
    <source>
        <dbReference type="Proteomes" id="UP000432089"/>
    </source>
</evidence>
<name>A0A7V7PNW4_9HYPH</name>
<comment type="caution">
    <text evidence="2">The sequence shown here is derived from an EMBL/GenBank/DDBJ whole genome shotgun (WGS) entry which is preliminary data.</text>
</comment>
<sequence>MSDTNKNRLRDAELDADLSVLGDDAKGDPKPARVGEAEAPGAGETPDSLGRAGGVDREAVGGEGPRQGSVEGVDETAAERDAMRDATS</sequence>
<proteinExistence type="predicted"/>
<keyword evidence="3" id="KW-1185">Reference proteome</keyword>